<evidence type="ECO:0000256" key="1">
    <source>
        <dbReference type="ARBA" id="ARBA00022527"/>
    </source>
</evidence>
<keyword evidence="2" id="KW-0808">Transferase</keyword>
<evidence type="ECO:0000256" key="2">
    <source>
        <dbReference type="ARBA" id="ARBA00022679"/>
    </source>
</evidence>
<evidence type="ECO:0000256" key="3">
    <source>
        <dbReference type="ARBA" id="ARBA00022777"/>
    </source>
</evidence>
<dbReference type="Proteomes" id="UP001605036">
    <property type="component" value="Unassembled WGS sequence"/>
</dbReference>
<dbReference type="PANTHER" id="PTHR47763">
    <property type="entry name" value="ALPHA-PROTEIN KINASE VWKA"/>
    <property type="match status" value="1"/>
</dbReference>
<evidence type="ECO:0000313" key="6">
    <source>
        <dbReference type="Proteomes" id="UP001605036"/>
    </source>
</evidence>
<evidence type="ECO:0000259" key="4">
    <source>
        <dbReference type="PROSITE" id="PS51158"/>
    </source>
</evidence>
<organism evidence="5 6">
    <name type="scientific">Riccia fluitans</name>
    <dbReference type="NCBI Taxonomy" id="41844"/>
    <lineage>
        <taxon>Eukaryota</taxon>
        <taxon>Viridiplantae</taxon>
        <taxon>Streptophyta</taxon>
        <taxon>Embryophyta</taxon>
        <taxon>Marchantiophyta</taxon>
        <taxon>Marchantiopsida</taxon>
        <taxon>Marchantiidae</taxon>
        <taxon>Marchantiales</taxon>
        <taxon>Ricciaceae</taxon>
        <taxon>Riccia</taxon>
    </lineage>
</organism>
<protein>
    <recommendedName>
        <fullName evidence="4">Alpha-type protein kinase domain-containing protein</fullName>
    </recommendedName>
</protein>
<sequence>MAAGISLSYKQCKLRFALAVYRDYDTPQVAGPDGCDFTNDYKGASSTFARALSQIQNLDGGDFAEDVFTGLEKAAKLDWQAMNRLLIHIGDAPCHGRQFHDGVGLFDSYPEGDKYKRNISTILQRLRENCEVTHYCFCHITNLTQKMLKEFRKAAGNDDWIEEWEVYDLSRVPEKVVDTTKAAISKSINVVRQGNNGGQSNVKETVDTRIPDWDSLTSQEGTVYCHRSCSSVELLLKTIREARPPELIKSAKCNFQIALFPFSDEGNVRYPYYARASETGSNRTGRIEVVKRFKTKLGRSARSQHTKERYVQQMEVQTVARQLAVEFNKSTSRLRGVAKVVFTEVSLLDMDGKFYTKERLLRGEWIRFSNTAEYVNKINYAATLQAFSHWSYWVTSGMLLVTDLQGVKLQDEVNPGKHMFLLCDPAIHTDDANVLRFTNTNLGKEG</sequence>
<name>A0ABD1YHM5_9MARC</name>
<dbReference type="SUPFAM" id="SSF56112">
    <property type="entry name" value="Protein kinase-like (PK-like)"/>
    <property type="match status" value="1"/>
</dbReference>
<dbReference type="PROSITE" id="PS51158">
    <property type="entry name" value="ALPHA_KINASE"/>
    <property type="match status" value="1"/>
</dbReference>
<dbReference type="InterPro" id="IPR052969">
    <property type="entry name" value="Thr-specific_kinase-like"/>
</dbReference>
<comment type="caution">
    <text evidence="5">The sequence shown here is derived from an EMBL/GenBank/DDBJ whole genome shotgun (WGS) entry which is preliminary data.</text>
</comment>
<dbReference type="InterPro" id="IPR004166">
    <property type="entry name" value="a-kinase_dom"/>
</dbReference>
<keyword evidence="6" id="KW-1185">Reference proteome</keyword>
<dbReference type="AlphaFoldDB" id="A0ABD1YHM5"/>
<dbReference type="PANTHER" id="PTHR47763:SF4">
    <property type="entry name" value="ALPHA-PROTEIN KINASE VWKA"/>
    <property type="match status" value="1"/>
</dbReference>
<dbReference type="EMBL" id="JBHFFA010000004">
    <property type="protein sequence ID" value="KAL2630193.1"/>
    <property type="molecule type" value="Genomic_DNA"/>
</dbReference>
<dbReference type="Gene3D" id="3.20.200.10">
    <property type="entry name" value="MHCK/EF2 kinase"/>
    <property type="match status" value="1"/>
</dbReference>
<proteinExistence type="predicted"/>
<accession>A0ABD1YHM5</accession>
<feature type="domain" description="Alpha-type protein kinase" evidence="4">
    <location>
        <begin position="235"/>
        <end position="446"/>
    </location>
</feature>
<dbReference type="Pfam" id="PF02816">
    <property type="entry name" value="Alpha_kinase"/>
    <property type="match status" value="1"/>
</dbReference>
<reference evidence="5 6" key="1">
    <citation type="submission" date="2024-09" db="EMBL/GenBank/DDBJ databases">
        <title>Chromosome-scale assembly of Riccia fluitans.</title>
        <authorList>
            <person name="Paukszto L."/>
            <person name="Sawicki J."/>
            <person name="Karawczyk K."/>
            <person name="Piernik-Szablinska J."/>
            <person name="Szczecinska M."/>
            <person name="Mazdziarz M."/>
        </authorList>
    </citation>
    <scope>NUCLEOTIDE SEQUENCE [LARGE SCALE GENOMIC DNA]</scope>
    <source>
        <strain evidence="5">Rf_01</strain>
        <tissue evidence="5">Aerial parts of the thallus</tissue>
    </source>
</reference>
<dbReference type="SMART" id="SM00811">
    <property type="entry name" value="Alpha_kinase"/>
    <property type="match status" value="1"/>
</dbReference>
<dbReference type="InterPro" id="IPR011009">
    <property type="entry name" value="Kinase-like_dom_sf"/>
</dbReference>
<evidence type="ECO:0000313" key="5">
    <source>
        <dbReference type="EMBL" id="KAL2630193.1"/>
    </source>
</evidence>
<gene>
    <name evidence="5" type="ORF">R1flu_014879</name>
</gene>
<keyword evidence="3" id="KW-0418">Kinase</keyword>
<dbReference type="GO" id="GO:0004674">
    <property type="term" value="F:protein serine/threonine kinase activity"/>
    <property type="evidence" value="ECO:0007669"/>
    <property type="project" value="UniProtKB-KW"/>
</dbReference>
<dbReference type="InterPro" id="IPR036465">
    <property type="entry name" value="vWFA_dom_sf"/>
</dbReference>
<keyword evidence="1" id="KW-0723">Serine/threonine-protein kinase</keyword>
<dbReference type="Gene3D" id="3.40.50.410">
    <property type="entry name" value="von Willebrand factor, type A domain"/>
    <property type="match status" value="1"/>
</dbReference>